<keyword evidence="3" id="KW-1185">Reference proteome</keyword>
<evidence type="ECO:0000313" key="2">
    <source>
        <dbReference type="EMBL" id="PJZ59709.1"/>
    </source>
</evidence>
<name>A0A2M9YK05_9LEPT</name>
<evidence type="ECO:0000313" key="1">
    <source>
        <dbReference type="EMBL" id="PJZ51872.1"/>
    </source>
</evidence>
<gene>
    <name evidence="2" type="ORF">CH376_22295</name>
    <name evidence="1" type="ORF">CH380_17555</name>
</gene>
<sequence>MKTEFSIRIVEMDPEAGFTGHLVLVAVEDLTSLSVRDAVDSWTRILKNADDLVFSDPIFEDSDPWFGFGVTMEDRILDEEALFSKIPNSDFLIETSVSEYIEALIHFNEENNDEGLATHEELETGTYAVLWLLKKNLKYLPLYIRYLNSLDLDHTVAQLDVLFQLAKRYSPIELEPLKKFAKNKDAQLLNDWLESDRVWNER</sequence>
<accession>A0A2M9YK05</accession>
<dbReference type="AlphaFoldDB" id="A0A2M9YK05"/>
<organism evidence="1 4">
    <name type="scientific">Leptospira adleri</name>
    <dbReference type="NCBI Taxonomy" id="2023186"/>
    <lineage>
        <taxon>Bacteria</taxon>
        <taxon>Pseudomonadati</taxon>
        <taxon>Spirochaetota</taxon>
        <taxon>Spirochaetia</taxon>
        <taxon>Leptospirales</taxon>
        <taxon>Leptospiraceae</taxon>
        <taxon>Leptospira</taxon>
    </lineage>
</organism>
<dbReference type="Proteomes" id="UP000232149">
    <property type="component" value="Unassembled WGS sequence"/>
</dbReference>
<dbReference type="EMBL" id="NPDU01000103">
    <property type="protein sequence ID" value="PJZ59709.1"/>
    <property type="molecule type" value="Genomic_DNA"/>
</dbReference>
<evidence type="ECO:0000313" key="3">
    <source>
        <dbReference type="Proteomes" id="UP000232149"/>
    </source>
</evidence>
<proteinExistence type="predicted"/>
<dbReference type="Proteomes" id="UP000232188">
    <property type="component" value="Unassembled WGS sequence"/>
</dbReference>
<evidence type="ECO:0000313" key="4">
    <source>
        <dbReference type="Proteomes" id="UP000232188"/>
    </source>
</evidence>
<protein>
    <submittedName>
        <fullName evidence="1">Uncharacterized protein</fullName>
    </submittedName>
</protein>
<dbReference type="EMBL" id="NPDV01000018">
    <property type="protein sequence ID" value="PJZ51872.1"/>
    <property type="molecule type" value="Genomic_DNA"/>
</dbReference>
<reference evidence="3 4" key="1">
    <citation type="submission" date="2017-07" db="EMBL/GenBank/DDBJ databases">
        <title>Leptospira spp. isolated from tropical soils.</title>
        <authorList>
            <person name="Thibeaux R."/>
            <person name="Iraola G."/>
            <person name="Ferres I."/>
            <person name="Bierque E."/>
            <person name="Girault D."/>
            <person name="Soupe-Gilbert M.-E."/>
            <person name="Picardeau M."/>
            <person name="Goarant C."/>
        </authorList>
    </citation>
    <scope>NUCLEOTIDE SEQUENCE [LARGE SCALE GENOMIC DNA]</scope>
    <source>
        <strain evidence="1 4">FH2-B-C1</strain>
        <strain evidence="2 3">FH2-B-D1</strain>
    </source>
</reference>
<comment type="caution">
    <text evidence="1">The sequence shown here is derived from an EMBL/GenBank/DDBJ whole genome shotgun (WGS) entry which is preliminary data.</text>
</comment>
<dbReference type="RefSeq" id="WP_100787060.1">
    <property type="nucleotide sequence ID" value="NZ_NPDU01000103.1"/>
</dbReference>